<dbReference type="PANTHER" id="PTHR45913">
    <property type="entry name" value="EPM2A-INTERACTING PROTEIN 1"/>
    <property type="match status" value="1"/>
</dbReference>
<feature type="transmembrane region" description="Helical" evidence="2">
    <location>
        <begin position="183"/>
        <end position="204"/>
    </location>
</feature>
<feature type="compositionally biased region" description="Low complexity" evidence="1">
    <location>
        <begin position="456"/>
        <end position="471"/>
    </location>
</feature>
<feature type="compositionally biased region" description="Polar residues" evidence="1">
    <location>
        <begin position="792"/>
        <end position="802"/>
    </location>
</feature>
<feature type="compositionally biased region" description="Polar residues" evidence="1">
    <location>
        <begin position="472"/>
        <end position="485"/>
    </location>
</feature>
<dbReference type="AlphaFoldDB" id="A0ABD0MQT3"/>
<gene>
    <name evidence="3" type="ORF">M9458_052131</name>
</gene>
<feature type="region of interest" description="Disordered" evidence="1">
    <location>
        <begin position="768"/>
        <end position="804"/>
    </location>
</feature>
<feature type="region of interest" description="Disordered" evidence="1">
    <location>
        <begin position="356"/>
        <end position="378"/>
    </location>
</feature>
<sequence length="997" mass="108642">MCQKWQKLLAYIHYEWENDIKEDFLFCKELRTTATANFIFETQKYFMRSNGINWSNCIGDCTDGAATMTGRQSGVVQRIKEVAPLAVSTHCFLDREALATKEIEPSLHEVLDVAVKNVNFVKARATNSRLFTALCKEVGADYHSLLMHTDFCHCSLPCLFVLFGLFSLVIGLWLFCGLRYCFGYLPCLLTTIWLLKLALGSYTLPTSPHYRILRLPKIQRLLDTEYTTMNLADRLIGLRQGNRPIEDYVTDFCELCYQVNFNDTALKDLFRFGLCKDISYLMPRNTPHWTLENYIDLALRLSSSPFTVGIADEGPCNPAVTTIPQPTHITSAKSETPHVKSAKLQLVHSTSAKPQPALAMPAAPGPAHAMPATSGPAHAMPAVQGPAQAMPACPESAPFKAALLQPTHKMAAISKPVHKMAAIPEPVHKMAAFPEPVHKIAAVSKPHRKMATIPEPAASTQTPPPAASSRTQMPTAISQKLPSTVSSRTPPVVMMAHVLDSPLMAVWAAKMALHHVTAATPESSQVTTVVPESNHVTAVASESSQASKSSQAKAAVLHELSQDTAVVLHESSQDTAVPHKSSQDTAVPHESSQDTAVPHESGQVTAVPHELSQVTAVPHESSCVTAVVSESSHVTAVVPESSHVVPESSQVTAGLSMLSQTTADFHEPSQVTADLHEPSQVAAVVPEPSQATVDLHEPSQVTADVHEPSQVAAVIPEPSQATADLHEPSQATADLHEPSQVTADLHESSQVMADLHESSQETAVLPEPHQVHSDLPKPPHVSAEPPEPTLPSHKSTASTPSRPTDIPLSTVLPVMAVAIFSVWAAHCAPEASPDYRHLDFKIIQRQITVHLSKVLEKFDTYFPALTEGQAANILWIRNPFTENIEAKLPANLPSRLLQELVEISSDSSLKAHFSEVPLESFWSEISEEHPVCHTAAMKVLIPFSTTYLCEAGFSTMTALKTKYRARLTLEDDMRLALSKMSPHIDQIIAHCQQQSSH</sequence>
<organism evidence="3 4">
    <name type="scientific">Cirrhinus mrigala</name>
    <name type="common">Mrigala</name>
    <dbReference type="NCBI Taxonomy" id="683832"/>
    <lineage>
        <taxon>Eukaryota</taxon>
        <taxon>Metazoa</taxon>
        <taxon>Chordata</taxon>
        <taxon>Craniata</taxon>
        <taxon>Vertebrata</taxon>
        <taxon>Euteleostomi</taxon>
        <taxon>Actinopterygii</taxon>
        <taxon>Neopterygii</taxon>
        <taxon>Teleostei</taxon>
        <taxon>Ostariophysi</taxon>
        <taxon>Cypriniformes</taxon>
        <taxon>Cyprinidae</taxon>
        <taxon>Labeoninae</taxon>
        <taxon>Labeonini</taxon>
        <taxon>Cirrhinus</taxon>
    </lineage>
</organism>
<dbReference type="EMBL" id="JAMKFB020000189">
    <property type="protein sequence ID" value="KAL0152408.1"/>
    <property type="molecule type" value="Genomic_DNA"/>
</dbReference>
<evidence type="ECO:0000313" key="3">
    <source>
        <dbReference type="EMBL" id="KAL0152408.1"/>
    </source>
</evidence>
<feature type="region of interest" description="Disordered" evidence="1">
    <location>
        <begin position="570"/>
        <end position="601"/>
    </location>
</feature>
<dbReference type="Proteomes" id="UP001529510">
    <property type="component" value="Unassembled WGS sequence"/>
</dbReference>
<comment type="caution">
    <text evidence="3">The sequence shown here is derived from an EMBL/GenBank/DDBJ whole genome shotgun (WGS) entry which is preliminary data.</text>
</comment>
<keyword evidence="4" id="KW-1185">Reference proteome</keyword>
<keyword evidence="2" id="KW-0812">Transmembrane</keyword>
<dbReference type="PANTHER" id="PTHR45913:SF19">
    <property type="entry name" value="LOW QUALITY PROTEIN: ZINC FINGER BED DOMAIN-CONTAINING PROTEIN 5-LIKE"/>
    <property type="match status" value="1"/>
</dbReference>
<protein>
    <submittedName>
        <fullName evidence="3">Uncharacterized protein</fullName>
    </submittedName>
</protein>
<accession>A0ABD0MQT3</accession>
<evidence type="ECO:0000313" key="4">
    <source>
        <dbReference type="Proteomes" id="UP001529510"/>
    </source>
</evidence>
<evidence type="ECO:0000256" key="2">
    <source>
        <dbReference type="SAM" id="Phobius"/>
    </source>
</evidence>
<keyword evidence="2" id="KW-0472">Membrane</keyword>
<feature type="region of interest" description="Disordered" evidence="1">
    <location>
        <begin position="720"/>
        <end position="739"/>
    </location>
</feature>
<feature type="region of interest" description="Disordered" evidence="1">
    <location>
        <begin position="454"/>
        <end position="485"/>
    </location>
</feature>
<name>A0ABD0MQT3_CIRMR</name>
<reference evidence="3 4" key="1">
    <citation type="submission" date="2024-05" db="EMBL/GenBank/DDBJ databases">
        <title>Genome sequencing and assembly of Indian major carp, Cirrhinus mrigala (Hamilton, 1822).</title>
        <authorList>
            <person name="Mohindra V."/>
            <person name="Chowdhury L.M."/>
            <person name="Lal K."/>
            <person name="Jena J.K."/>
        </authorList>
    </citation>
    <scope>NUCLEOTIDE SEQUENCE [LARGE SCALE GENOMIC DNA]</scope>
    <source>
        <strain evidence="3">CM1030</strain>
        <tissue evidence="3">Blood</tissue>
    </source>
</reference>
<feature type="transmembrane region" description="Helical" evidence="2">
    <location>
        <begin position="159"/>
        <end position="176"/>
    </location>
</feature>
<proteinExistence type="predicted"/>
<keyword evidence="2" id="KW-1133">Transmembrane helix</keyword>
<evidence type="ECO:0000256" key="1">
    <source>
        <dbReference type="SAM" id="MobiDB-lite"/>
    </source>
</evidence>
<feature type="compositionally biased region" description="Low complexity" evidence="1">
    <location>
        <begin position="356"/>
        <end position="372"/>
    </location>
</feature>